<accession>A0A6J5VES4</accession>
<gene>
    <name evidence="1" type="ORF">CURHAP_LOCUS44253</name>
</gene>
<reference evidence="1 2" key="1">
    <citation type="submission" date="2020-05" db="EMBL/GenBank/DDBJ databases">
        <authorList>
            <person name="Campoy J."/>
            <person name="Schneeberger K."/>
            <person name="Spophaly S."/>
        </authorList>
    </citation>
    <scope>NUCLEOTIDE SEQUENCE [LARGE SCALE GENOMIC DNA]</scope>
    <source>
        <strain evidence="1">PruArmRojPasFocal</strain>
    </source>
</reference>
<protein>
    <submittedName>
        <fullName evidence="1">Uncharacterized protein</fullName>
    </submittedName>
</protein>
<proteinExistence type="predicted"/>
<sequence length="66" mass="7488">MERDEDIEKEEGRSALTVGLGLGWVRERQREKGGGETNMSIEEGEYGFLGLLVWRMGGDGERERET</sequence>
<evidence type="ECO:0000313" key="1">
    <source>
        <dbReference type="EMBL" id="CAB4286653.1"/>
    </source>
</evidence>
<dbReference type="EMBL" id="CAEKDK010000007">
    <property type="protein sequence ID" value="CAB4286653.1"/>
    <property type="molecule type" value="Genomic_DNA"/>
</dbReference>
<evidence type="ECO:0000313" key="2">
    <source>
        <dbReference type="Proteomes" id="UP000507222"/>
    </source>
</evidence>
<organism evidence="1 2">
    <name type="scientific">Prunus armeniaca</name>
    <name type="common">Apricot</name>
    <name type="synonym">Armeniaca vulgaris</name>
    <dbReference type="NCBI Taxonomy" id="36596"/>
    <lineage>
        <taxon>Eukaryota</taxon>
        <taxon>Viridiplantae</taxon>
        <taxon>Streptophyta</taxon>
        <taxon>Embryophyta</taxon>
        <taxon>Tracheophyta</taxon>
        <taxon>Spermatophyta</taxon>
        <taxon>Magnoliopsida</taxon>
        <taxon>eudicotyledons</taxon>
        <taxon>Gunneridae</taxon>
        <taxon>Pentapetalae</taxon>
        <taxon>rosids</taxon>
        <taxon>fabids</taxon>
        <taxon>Rosales</taxon>
        <taxon>Rosaceae</taxon>
        <taxon>Amygdaloideae</taxon>
        <taxon>Amygdaleae</taxon>
        <taxon>Prunus</taxon>
    </lineage>
</organism>
<dbReference type="Proteomes" id="UP000507222">
    <property type="component" value="Unassembled WGS sequence"/>
</dbReference>
<dbReference type="AlphaFoldDB" id="A0A6J5VES4"/>
<name>A0A6J5VES4_PRUAR</name>